<comment type="caution">
    <text evidence="1">The sequence shown here is derived from an EMBL/GenBank/DDBJ whole genome shotgun (WGS) entry which is preliminary data.</text>
</comment>
<proteinExistence type="predicted"/>
<dbReference type="EMBL" id="MU266616">
    <property type="protein sequence ID" value="KAH7919948.1"/>
    <property type="molecule type" value="Genomic_DNA"/>
</dbReference>
<name>A0ACB8B507_9AGAM</name>
<protein>
    <submittedName>
        <fullName evidence="1">Uncharacterized protein</fullName>
    </submittedName>
</protein>
<keyword evidence="2" id="KW-1185">Reference proteome</keyword>
<gene>
    <name evidence="1" type="ORF">BV22DRAFT_834973</name>
</gene>
<accession>A0ACB8B507</accession>
<evidence type="ECO:0000313" key="2">
    <source>
        <dbReference type="Proteomes" id="UP000790709"/>
    </source>
</evidence>
<evidence type="ECO:0000313" key="1">
    <source>
        <dbReference type="EMBL" id="KAH7919948.1"/>
    </source>
</evidence>
<organism evidence="1 2">
    <name type="scientific">Leucogyrophana mollusca</name>
    <dbReference type="NCBI Taxonomy" id="85980"/>
    <lineage>
        <taxon>Eukaryota</taxon>
        <taxon>Fungi</taxon>
        <taxon>Dikarya</taxon>
        <taxon>Basidiomycota</taxon>
        <taxon>Agaricomycotina</taxon>
        <taxon>Agaricomycetes</taxon>
        <taxon>Agaricomycetidae</taxon>
        <taxon>Boletales</taxon>
        <taxon>Boletales incertae sedis</taxon>
        <taxon>Leucogyrophana</taxon>
    </lineage>
</organism>
<dbReference type="Proteomes" id="UP000790709">
    <property type="component" value="Unassembled WGS sequence"/>
</dbReference>
<reference evidence="1" key="1">
    <citation type="journal article" date="2021" name="New Phytol.">
        <title>Evolutionary innovations through gain and loss of genes in the ectomycorrhizal Boletales.</title>
        <authorList>
            <person name="Wu G."/>
            <person name="Miyauchi S."/>
            <person name="Morin E."/>
            <person name="Kuo A."/>
            <person name="Drula E."/>
            <person name="Varga T."/>
            <person name="Kohler A."/>
            <person name="Feng B."/>
            <person name="Cao Y."/>
            <person name="Lipzen A."/>
            <person name="Daum C."/>
            <person name="Hundley H."/>
            <person name="Pangilinan J."/>
            <person name="Johnson J."/>
            <person name="Barry K."/>
            <person name="LaButti K."/>
            <person name="Ng V."/>
            <person name="Ahrendt S."/>
            <person name="Min B."/>
            <person name="Choi I.G."/>
            <person name="Park H."/>
            <person name="Plett J.M."/>
            <person name="Magnuson J."/>
            <person name="Spatafora J.W."/>
            <person name="Nagy L.G."/>
            <person name="Henrissat B."/>
            <person name="Grigoriev I.V."/>
            <person name="Yang Z.L."/>
            <person name="Xu J."/>
            <person name="Martin F.M."/>
        </authorList>
    </citation>
    <scope>NUCLEOTIDE SEQUENCE</scope>
    <source>
        <strain evidence="1">KUC20120723A-06</strain>
    </source>
</reference>
<sequence>MLKLGAKKATNKSPLARCYALNEPTPVHRRQLEGTSVGATISHMQPLPRTNQIHLRAASASEDGTLAISGPSTNIMSEHRRRPTSSRSFVLSAQCTSPLVGTKGQVPSRLRGSPVADLKSI</sequence>